<sequence>KIQRVPATVPCARRWKAKQALPRGLMEYWRRLDALTVEDVVRTPYTSHRPHRAFNDASLYSGHIRWKNHVTRHLPERCLRQYDLVQGIPHPVPETPAGGIDRCFQSHIISSVCEIMERSVVVQHPSRCEDGYLEWYHSVSHPRVIPPAGTSDVLGPSQTRVFAEPPPPPPPPAGDQDSRL</sequence>
<accession>A0AAV0ZIN6</accession>
<evidence type="ECO:0000256" key="1">
    <source>
        <dbReference type="SAM" id="MobiDB-lite"/>
    </source>
</evidence>
<protein>
    <submittedName>
        <fullName evidence="2">Uncharacterized protein</fullName>
    </submittedName>
</protein>
<evidence type="ECO:0000313" key="3">
    <source>
        <dbReference type="Proteomes" id="UP001157006"/>
    </source>
</evidence>
<feature type="compositionally biased region" description="Pro residues" evidence="1">
    <location>
        <begin position="164"/>
        <end position="173"/>
    </location>
</feature>
<dbReference type="EMBL" id="OX451737">
    <property type="protein sequence ID" value="CAI8596709.1"/>
    <property type="molecule type" value="Genomic_DNA"/>
</dbReference>
<feature type="region of interest" description="Disordered" evidence="1">
    <location>
        <begin position="147"/>
        <end position="180"/>
    </location>
</feature>
<dbReference type="Proteomes" id="UP001157006">
    <property type="component" value="Chromosome 2"/>
</dbReference>
<organism evidence="2 3">
    <name type="scientific">Vicia faba</name>
    <name type="common">Broad bean</name>
    <name type="synonym">Faba vulgaris</name>
    <dbReference type="NCBI Taxonomy" id="3906"/>
    <lineage>
        <taxon>Eukaryota</taxon>
        <taxon>Viridiplantae</taxon>
        <taxon>Streptophyta</taxon>
        <taxon>Embryophyta</taxon>
        <taxon>Tracheophyta</taxon>
        <taxon>Spermatophyta</taxon>
        <taxon>Magnoliopsida</taxon>
        <taxon>eudicotyledons</taxon>
        <taxon>Gunneridae</taxon>
        <taxon>Pentapetalae</taxon>
        <taxon>rosids</taxon>
        <taxon>fabids</taxon>
        <taxon>Fabales</taxon>
        <taxon>Fabaceae</taxon>
        <taxon>Papilionoideae</taxon>
        <taxon>50 kb inversion clade</taxon>
        <taxon>NPAAA clade</taxon>
        <taxon>Hologalegina</taxon>
        <taxon>IRL clade</taxon>
        <taxon>Fabeae</taxon>
        <taxon>Vicia</taxon>
    </lineage>
</organism>
<evidence type="ECO:0000313" key="2">
    <source>
        <dbReference type="EMBL" id="CAI8596709.1"/>
    </source>
</evidence>
<feature type="non-terminal residue" evidence="2">
    <location>
        <position position="1"/>
    </location>
</feature>
<dbReference type="AlphaFoldDB" id="A0AAV0ZIN6"/>
<gene>
    <name evidence="2" type="ORF">VFH_II047680</name>
</gene>
<name>A0AAV0ZIN6_VICFA</name>
<proteinExistence type="predicted"/>
<reference evidence="2 3" key="1">
    <citation type="submission" date="2023-01" db="EMBL/GenBank/DDBJ databases">
        <authorList>
            <person name="Kreplak J."/>
        </authorList>
    </citation>
    <scope>NUCLEOTIDE SEQUENCE [LARGE SCALE GENOMIC DNA]</scope>
</reference>
<keyword evidence="3" id="KW-1185">Reference proteome</keyword>